<feature type="domain" description="Phorbol-ester/DAG-type" evidence="5">
    <location>
        <begin position="445"/>
        <end position="499"/>
    </location>
</feature>
<keyword evidence="7" id="KW-1185">Reference proteome</keyword>
<keyword evidence="2" id="KW-0677">Repeat</keyword>
<dbReference type="EMBL" id="PGOL01001762">
    <property type="protein sequence ID" value="PKI54877.1"/>
    <property type="molecule type" value="Genomic_DNA"/>
</dbReference>
<comment type="caution">
    <text evidence="6">The sequence shown here is derived from an EMBL/GenBank/DDBJ whole genome shotgun (WGS) entry which is preliminary data.</text>
</comment>
<gene>
    <name evidence="6" type="ORF">CRG98_024760</name>
</gene>
<keyword evidence="3" id="KW-0862">Zinc</keyword>
<evidence type="ECO:0000313" key="7">
    <source>
        <dbReference type="Proteomes" id="UP000233551"/>
    </source>
</evidence>
<dbReference type="InterPro" id="IPR004146">
    <property type="entry name" value="DC1"/>
</dbReference>
<dbReference type="Proteomes" id="UP000233551">
    <property type="component" value="Unassembled WGS sequence"/>
</dbReference>
<keyword evidence="1" id="KW-0479">Metal-binding</keyword>
<sequence>MFDAATLELFPAPYGEQYYVVDAGFPNIPGYLAPYKGQSYIYECYDCIFFLDVACAISTIHPTGLEDEKENMIQHFAHEHPLTSFDVKLPNRIDCRACQRQISGLVYGCRSCIFLLHQSCAELPREMQHPLHPQHPLNLLASPKKAFKSRGCDNSYQFAYSCDECALYLDVLCAVSTPPPSQEQEKDSMVMINHFSHQHPLRLLHIGEHNDALCCKFRRKKLLGGAYCCQDCVFFLHESCAKLPLEIRHFLHSDHGHLKLQEAAKYQSSKEEFRCGCCSCDCSGFAYRCERCSFTIDLECVVHTLFAFKEILNGNLPDTFSDLRRTLEGMISPSVHGHWMTISYSKIRETTSCIACGHPPEGLVYRCAAPCLTVLHKSCVEQKSELCHPHHPAHPLVLLPEAPVGRFICGASGRTRYGSTYYCTDCKFHMEIGCASGKPRLKHQRHEHMLTYFQWAKNLRCNSCGKSCNTDFYRCVPCNFNLHHGCLSLPATIKHQWHCHPLVLRDRLVDQHSTVHYCAKCEEIRNPDCGVYYCADCDNFDAHIECIIPPVEMKEASEDSEDYRAKAAKGIDEEIARKEPEIMVAKRHLKALQEEIDILVEERAWLSDDAGNYPRLFLKFPKLDTSLLPLFPSLPLSLSRRHRHCPSMPKRRAMTIIS</sequence>
<name>A0A2I0JF60_PUNGR</name>
<feature type="coiled-coil region" evidence="4">
    <location>
        <begin position="582"/>
        <end position="609"/>
    </location>
</feature>
<dbReference type="SUPFAM" id="SSF57889">
    <property type="entry name" value="Cysteine-rich domain"/>
    <property type="match status" value="4"/>
</dbReference>
<organism evidence="6 7">
    <name type="scientific">Punica granatum</name>
    <name type="common">Pomegranate</name>
    <dbReference type="NCBI Taxonomy" id="22663"/>
    <lineage>
        <taxon>Eukaryota</taxon>
        <taxon>Viridiplantae</taxon>
        <taxon>Streptophyta</taxon>
        <taxon>Embryophyta</taxon>
        <taxon>Tracheophyta</taxon>
        <taxon>Spermatophyta</taxon>
        <taxon>Magnoliopsida</taxon>
        <taxon>eudicotyledons</taxon>
        <taxon>Gunneridae</taxon>
        <taxon>Pentapetalae</taxon>
        <taxon>rosids</taxon>
        <taxon>malvids</taxon>
        <taxon>Myrtales</taxon>
        <taxon>Lythraceae</taxon>
        <taxon>Punica</taxon>
    </lineage>
</organism>
<dbReference type="GO" id="GO:0046872">
    <property type="term" value="F:metal ion binding"/>
    <property type="evidence" value="ECO:0007669"/>
    <property type="project" value="UniProtKB-KW"/>
</dbReference>
<dbReference type="SMART" id="SM00109">
    <property type="entry name" value="C1"/>
    <property type="match status" value="2"/>
</dbReference>
<dbReference type="InterPro" id="IPR002219">
    <property type="entry name" value="PKC_DAG/PE"/>
</dbReference>
<dbReference type="PANTHER" id="PTHR46288:SF27">
    <property type="entry name" value="CYSTEINE_HISTIDINE-RICH C1 DOMAIN FAMILY PROTEIN"/>
    <property type="match status" value="1"/>
</dbReference>
<dbReference type="AlphaFoldDB" id="A0A2I0JF60"/>
<proteinExistence type="predicted"/>
<dbReference type="Pfam" id="PF03107">
    <property type="entry name" value="C1_2"/>
    <property type="match status" value="2"/>
</dbReference>
<evidence type="ECO:0000256" key="3">
    <source>
        <dbReference type="ARBA" id="ARBA00022833"/>
    </source>
</evidence>
<evidence type="ECO:0000256" key="4">
    <source>
        <dbReference type="SAM" id="Coils"/>
    </source>
</evidence>
<protein>
    <recommendedName>
        <fullName evidence="5">Phorbol-ester/DAG-type domain-containing protein</fullName>
    </recommendedName>
</protein>
<keyword evidence="4" id="KW-0175">Coiled coil</keyword>
<evidence type="ECO:0000256" key="2">
    <source>
        <dbReference type="ARBA" id="ARBA00022737"/>
    </source>
</evidence>
<evidence type="ECO:0000313" key="6">
    <source>
        <dbReference type="EMBL" id="PKI54877.1"/>
    </source>
</evidence>
<evidence type="ECO:0000256" key="1">
    <source>
        <dbReference type="ARBA" id="ARBA00022723"/>
    </source>
</evidence>
<dbReference type="PROSITE" id="PS50081">
    <property type="entry name" value="ZF_DAG_PE_2"/>
    <property type="match status" value="1"/>
</dbReference>
<dbReference type="PANTHER" id="PTHR46288">
    <property type="entry name" value="PHORBOL-ESTER/DAG-TYPE DOMAIN-CONTAINING PROTEIN"/>
    <property type="match status" value="1"/>
</dbReference>
<accession>A0A2I0JF60</accession>
<dbReference type="InterPro" id="IPR046349">
    <property type="entry name" value="C1-like_sf"/>
</dbReference>
<evidence type="ECO:0000259" key="5">
    <source>
        <dbReference type="PROSITE" id="PS50081"/>
    </source>
</evidence>
<reference evidence="6 7" key="1">
    <citation type="submission" date="2017-11" db="EMBL/GenBank/DDBJ databases">
        <title>De-novo sequencing of pomegranate (Punica granatum L.) genome.</title>
        <authorList>
            <person name="Akparov Z."/>
            <person name="Amiraslanov A."/>
            <person name="Hajiyeva S."/>
            <person name="Abbasov M."/>
            <person name="Kaur K."/>
            <person name="Hamwieh A."/>
            <person name="Solovyev V."/>
            <person name="Salamov A."/>
            <person name="Braich B."/>
            <person name="Kosarev P."/>
            <person name="Mahmoud A."/>
            <person name="Hajiyev E."/>
            <person name="Babayeva S."/>
            <person name="Izzatullayeva V."/>
            <person name="Mammadov A."/>
            <person name="Mammadov A."/>
            <person name="Sharifova S."/>
            <person name="Ojaghi J."/>
            <person name="Eynullazada K."/>
            <person name="Bayramov B."/>
            <person name="Abdulazimova A."/>
            <person name="Shahmuradov I."/>
        </authorList>
    </citation>
    <scope>NUCLEOTIDE SEQUENCE [LARGE SCALE GENOMIC DNA]</scope>
    <source>
        <strain evidence="7">cv. AG2017</strain>
        <tissue evidence="6">Leaf</tissue>
    </source>
</reference>